<feature type="transmembrane region" description="Helical" evidence="2">
    <location>
        <begin position="20"/>
        <end position="43"/>
    </location>
</feature>
<evidence type="ECO:0000256" key="1">
    <source>
        <dbReference type="SAM" id="MobiDB-lite"/>
    </source>
</evidence>
<sequence length="263" mass="27719">MVGGKASEEDHMPYTQLLRAAGRATGAAAGLGLGAVFGAVAALRHGRPLHPQGVTLRVTLLGEGAGRTGVPLLDDAGVSDGTVRVSRAMGLPPWLPDIYGVALRLPQTAGYDEEPADLLFASTGDSRLGRFTLLLHSDLSDGPLTTLLPVRSPAGPLLLRLEPVPGSTVREVGPSLRVPDRLSLSYAVGTGPWVPVAEVAVGARIEGQDDPRRHDPVVHQLPGTEQYPVVRFLREPAYAAARHQKVPGEEARERGATEANSTR</sequence>
<organism evidence="3 4">
    <name type="scientific">Pedococcus cremeus</name>
    <dbReference type="NCBI Taxonomy" id="587636"/>
    <lineage>
        <taxon>Bacteria</taxon>
        <taxon>Bacillati</taxon>
        <taxon>Actinomycetota</taxon>
        <taxon>Actinomycetes</taxon>
        <taxon>Micrococcales</taxon>
        <taxon>Intrasporangiaceae</taxon>
        <taxon>Pedococcus</taxon>
    </lineage>
</organism>
<keyword evidence="2" id="KW-0472">Membrane</keyword>
<keyword evidence="4" id="KW-1185">Reference proteome</keyword>
<keyword evidence="2" id="KW-1133">Transmembrane helix</keyword>
<reference evidence="4" key="1">
    <citation type="submission" date="2016-10" db="EMBL/GenBank/DDBJ databases">
        <authorList>
            <person name="Varghese N."/>
            <person name="Submissions S."/>
        </authorList>
    </citation>
    <scope>NUCLEOTIDE SEQUENCE [LARGE SCALE GENOMIC DNA]</scope>
    <source>
        <strain evidence="4">CGMCC 1.6963</strain>
    </source>
</reference>
<accession>A0A1H9VPI9</accession>
<evidence type="ECO:0000313" key="3">
    <source>
        <dbReference type="EMBL" id="SES23542.1"/>
    </source>
</evidence>
<proteinExistence type="predicted"/>
<protein>
    <recommendedName>
        <fullName evidence="5">Phosphodiesterase</fullName>
    </recommendedName>
</protein>
<dbReference type="EMBL" id="FOHB01000004">
    <property type="protein sequence ID" value="SES23542.1"/>
    <property type="molecule type" value="Genomic_DNA"/>
</dbReference>
<dbReference type="AlphaFoldDB" id="A0A1H9VPI9"/>
<dbReference type="STRING" id="587636.SAMN05216199_2479"/>
<dbReference type="Proteomes" id="UP000199019">
    <property type="component" value="Unassembled WGS sequence"/>
</dbReference>
<feature type="region of interest" description="Disordered" evidence="1">
    <location>
        <begin position="241"/>
        <end position="263"/>
    </location>
</feature>
<gene>
    <name evidence="3" type="ORF">SAMN05216199_2479</name>
</gene>
<evidence type="ECO:0008006" key="5">
    <source>
        <dbReference type="Google" id="ProtNLM"/>
    </source>
</evidence>
<keyword evidence="2" id="KW-0812">Transmembrane</keyword>
<evidence type="ECO:0000256" key="2">
    <source>
        <dbReference type="SAM" id="Phobius"/>
    </source>
</evidence>
<feature type="compositionally biased region" description="Basic and acidic residues" evidence="1">
    <location>
        <begin position="246"/>
        <end position="256"/>
    </location>
</feature>
<evidence type="ECO:0000313" key="4">
    <source>
        <dbReference type="Proteomes" id="UP000199019"/>
    </source>
</evidence>
<name>A0A1H9VPI9_9MICO</name>